<dbReference type="RefSeq" id="WP_075020897.1">
    <property type="nucleotide sequence ID" value="NZ_FOVH01000003.1"/>
</dbReference>
<feature type="transmembrane region" description="Helical" evidence="2">
    <location>
        <begin position="439"/>
        <end position="456"/>
    </location>
</feature>
<dbReference type="InParanoid" id="A0A1I5DBS7"/>
<protein>
    <submittedName>
        <fullName evidence="3">Membrane protein YfhO</fullName>
    </submittedName>
</protein>
<gene>
    <name evidence="3" type="ORF">SAMN04489713_103572</name>
</gene>
<dbReference type="InterPro" id="IPR018580">
    <property type="entry name" value="Uncharacterised_YfhO"/>
</dbReference>
<sequence>MGWIERTMPRRLRHVAPGAKTLSAVLTLSVFCLSGFVRGTVPFGSESRSLNDLGNQFVPMHAHLAGLLRGTAEGDLFFNWNSGMGVPFLADFYLYLASPLALVAALFPAERIDLAIFIVTAGRMALASVAMTVYLNAIAPRGPRLLLGLFGAAYGLCAWAVDDAAYVPQWLDGLIFLPLLCLVGEWTVRRRRWVPGVLIFAAAWYLNFYSAYMATIGAVAIVLARVLSMEMSWRARLEFGIRYTAAAACGVALVMPLFVPTFLAVSNAPKTDGFAFDVSPLVLLARLLPATEDVGNSPGIYVGTLVLLAVAAFPFDRTVPRRTRVVWTSLPLLLALSFERPGQYVWNGFDPPDGSPFRGAFTLCAALVIAGWIGVTEGRPGRRPLLFAAGFQAVLILVALVSPLTSRHAVALLVAGAVAAAATVRAARRAERRPGDRGARTVLVAAAAALTAVVAVEQTVTAVVVDQRRSLRFGTSPAWNAAHERRAKAIRSADAFPRYRTVSGRPGFTANDPLLLGAQGAAYYSSVLPLGTSRTLIALGFPYDLRSTQGRHVLDADSPVLDAIFAVGARATAGGEPVRWATPPLVTLRPAARTPAPGTDPFRVQEAVLGSAVYRFPEVRWSPAGGAPPLASSRGTPQIPADDDRRARYEAVVTCAPGSSVAGWTPRSSETLRESASPGMVTFGTVPRSGTLKIATTAGAEASPVPVVGCVDPALLHAAVQRLRAYGARWVRVSGHGIEAGIPAGRPGVAVVSVPRVDGWRCASGDGPARRPGSHGGLIAVPIDGSATRISCRYTPPGLPAGTALGLLGLLGMLCGAYLGRRRRRRQEDADGSAAPEAVPTVSGRPTPDKPRS</sequence>
<dbReference type="PANTHER" id="PTHR38454:SF1">
    <property type="entry name" value="INTEGRAL MEMBRANE PROTEIN"/>
    <property type="match status" value="1"/>
</dbReference>
<feature type="transmembrane region" description="Helical" evidence="2">
    <location>
        <begin position="385"/>
        <end position="402"/>
    </location>
</feature>
<keyword evidence="2" id="KW-1133">Transmembrane helix</keyword>
<evidence type="ECO:0000313" key="3">
    <source>
        <dbReference type="EMBL" id="SFN96652.1"/>
    </source>
</evidence>
<evidence type="ECO:0000256" key="2">
    <source>
        <dbReference type="SAM" id="Phobius"/>
    </source>
</evidence>
<organism evidence="3 4">
    <name type="scientific">Actinomadura madurae</name>
    <dbReference type="NCBI Taxonomy" id="1993"/>
    <lineage>
        <taxon>Bacteria</taxon>
        <taxon>Bacillati</taxon>
        <taxon>Actinomycetota</taxon>
        <taxon>Actinomycetes</taxon>
        <taxon>Streptosporangiales</taxon>
        <taxon>Thermomonosporaceae</taxon>
        <taxon>Actinomadura</taxon>
    </lineage>
</organism>
<feature type="transmembrane region" description="Helical" evidence="2">
    <location>
        <begin position="799"/>
        <end position="819"/>
    </location>
</feature>
<dbReference type="EMBL" id="FOVH01000003">
    <property type="protein sequence ID" value="SFN96652.1"/>
    <property type="molecule type" value="Genomic_DNA"/>
</dbReference>
<evidence type="ECO:0000256" key="1">
    <source>
        <dbReference type="SAM" id="MobiDB-lite"/>
    </source>
</evidence>
<feature type="transmembrane region" description="Helical" evidence="2">
    <location>
        <begin position="408"/>
        <end position="427"/>
    </location>
</feature>
<feature type="region of interest" description="Disordered" evidence="1">
    <location>
        <begin position="825"/>
        <end position="853"/>
    </location>
</feature>
<accession>A0A1I5DBS7</accession>
<keyword evidence="2" id="KW-0472">Membrane</keyword>
<feature type="transmembrane region" description="Helical" evidence="2">
    <location>
        <begin position="239"/>
        <end position="259"/>
    </location>
</feature>
<dbReference type="AlphaFoldDB" id="A0A1I5DBS7"/>
<feature type="region of interest" description="Disordered" evidence="1">
    <location>
        <begin position="663"/>
        <end position="682"/>
    </location>
</feature>
<dbReference type="OrthoDB" id="9815466at2"/>
<keyword evidence="4" id="KW-1185">Reference proteome</keyword>
<dbReference type="PANTHER" id="PTHR38454">
    <property type="entry name" value="INTEGRAL MEMBRANE PROTEIN-RELATED"/>
    <property type="match status" value="1"/>
</dbReference>
<feature type="transmembrane region" description="Helical" evidence="2">
    <location>
        <begin position="355"/>
        <end position="373"/>
    </location>
</feature>
<proteinExistence type="predicted"/>
<evidence type="ECO:0000313" key="4">
    <source>
        <dbReference type="Proteomes" id="UP000183413"/>
    </source>
</evidence>
<name>A0A1I5DBS7_9ACTN</name>
<feature type="transmembrane region" description="Helical" evidence="2">
    <location>
        <begin position="145"/>
        <end position="161"/>
    </location>
</feature>
<feature type="transmembrane region" description="Helical" evidence="2">
    <location>
        <begin position="294"/>
        <end position="313"/>
    </location>
</feature>
<feature type="transmembrane region" description="Helical" evidence="2">
    <location>
        <begin position="114"/>
        <end position="139"/>
    </location>
</feature>
<dbReference type="eggNOG" id="COG4485">
    <property type="taxonomic scope" value="Bacteria"/>
</dbReference>
<dbReference type="Pfam" id="PF09586">
    <property type="entry name" value="YfhO"/>
    <property type="match status" value="1"/>
</dbReference>
<keyword evidence="2" id="KW-0812">Transmembrane</keyword>
<feature type="transmembrane region" description="Helical" evidence="2">
    <location>
        <begin position="208"/>
        <end position="227"/>
    </location>
</feature>
<reference evidence="3 4" key="1">
    <citation type="submission" date="2016-10" db="EMBL/GenBank/DDBJ databases">
        <authorList>
            <person name="de Groot N.N."/>
        </authorList>
    </citation>
    <scope>NUCLEOTIDE SEQUENCE [LARGE SCALE GENOMIC DNA]</scope>
    <source>
        <strain evidence="3 4">DSM 43067</strain>
    </source>
</reference>
<dbReference type="Proteomes" id="UP000183413">
    <property type="component" value="Unassembled WGS sequence"/>
</dbReference>
<dbReference type="STRING" id="1993.SAMN04489713_103572"/>
<feature type="transmembrane region" description="Helical" evidence="2">
    <location>
        <begin position="86"/>
        <end position="107"/>
    </location>
</feature>
<feature type="transmembrane region" description="Helical" evidence="2">
    <location>
        <begin position="325"/>
        <end position="343"/>
    </location>
</feature>